<dbReference type="InterPro" id="IPR013766">
    <property type="entry name" value="Thioredoxin_domain"/>
</dbReference>
<dbReference type="InterPro" id="IPR036249">
    <property type="entry name" value="Thioredoxin-like_sf"/>
</dbReference>
<dbReference type="InterPro" id="IPR050620">
    <property type="entry name" value="Thioredoxin_H-type-like"/>
</dbReference>
<dbReference type="Gene3D" id="3.40.30.10">
    <property type="entry name" value="Glutaredoxin"/>
    <property type="match status" value="1"/>
</dbReference>
<dbReference type="RefSeq" id="XP_028532379.1">
    <property type="nucleotide sequence ID" value="XM_028675829.1"/>
</dbReference>
<dbReference type="EMBL" id="LN835302">
    <property type="protein sequence ID" value="CRG99372.1"/>
    <property type="molecule type" value="Genomic_DNA"/>
</dbReference>
<keyword evidence="1" id="KW-0812">Transmembrane</keyword>
<gene>
    <name evidence="3" type="primary">TRX3</name>
    <name evidence="3" type="ORF">PRELSG_0713600</name>
</gene>
<dbReference type="OrthoDB" id="2121326at2759"/>
<keyword evidence="4" id="KW-1185">Reference proteome</keyword>
<dbReference type="AlphaFoldDB" id="A0A1J1H370"/>
<evidence type="ECO:0000256" key="1">
    <source>
        <dbReference type="SAM" id="Phobius"/>
    </source>
</evidence>
<protein>
    <submittedName>
        <fullName evidence="3">Thioredoxin 3, putative</fullName>
    </submittedName>
</protein>
<dbReference type="GeneID" id="39735473"/>
<keyword evidence="1" id="KW-0472">Membrane</keyword>
<feature type="transmembrane region" description="Helical" evidence="1">
    <location>
        <begin position="6"/>
        <end position="27"/>
    </location>
</feature>
<dbReference type="Proteomes" id="UP000220158">
    <property type="component" value="Chromosome 7"/>
</dbReference>
<evidence type="ECO:0000313" key="4">
    <source>
        <dbReference type="Proteomes" id="UP000220158"/>
    </source>
</evidence>
<evidence type="ECO:0000259" key="2">
    <source>
        <dbReference type="Pfam" id="PF00085"/>
    </source>
</evidence>
<accession>A0A1J1H370</accession>
<sequence length="175" mass="20690">MALICIGSVCFSLFQIGILVLFIINYFSSHIKKLFSRYFPSNKIDNEIESILQLKKENKKYEEGRYIELQKNECLKEIFSLTKNLSVVLKFGSTWCKPCINIKEYFKNQKNSFDVTLVDIDVDIHKKLKESHIINALPTFEFYFLLNNEWIKTYRIEGGNQKEIEKAFKKYCLSK</sequence>
<dbReference type="CDD" id="cd02947">
    <property type="entry name" value="TRX_family"/>
    <property type="match status" value="1"/>
</dbReference>
<feature type="domain" description="Thioredoxin" evidence="2">
    <location>
        <begin position="83"/>
        <end position="166"/>
    </location>
</feature>
<name>A0A1J1H370_PLARL</name>
<dbReference type="SUPFAM" id="SSF52833">
    <property type="entry name" value="Thioredoxin-like"/>
    <property type="match status" value="1"/>
</dbReference>
<proteinExistence type="predicted"/>
<dbReference type="PANTHER" id="PTHR10438:SF405">
    <property type="entry name" value="THIOREDOXIN DOMAIN-CONTAINING PROTEIN"/>
    <property type="match status" value="1"/>
</dbReference>
<dbReference type="KEGG" id="prel:PRELSG_0713600"/>
<dbReference type="Pfam" id="PF00085">
    <property type="entry name" value="Thioredoxin"/>
    <property type="match status" value="1"/>
</dbReference>
<dbReference type="PANTHER" id="PTHR10438">
    <property type="entry name" value="THIOREDOXIN"/>
    <property type="match status" value="1"/>
</dbReference>
<organism evidence="3 4">
    <name type="scientific">Plasmodium relictum</name>
    <dbReference type="NCBI Taxonomy" id="85471"/>
    <lineage>
        <taxon>Eukaryota</taxon>
        <taxon>Sar</taxon>
        <taxon>Alveolata</taxon>
        <taxon>Apicomplexa</taxon>
        <taxon>Aconoidasida</taxon>
        <taxon>Haemosporida</taxon>
        <taxon>Plasmodiidae</taxon>
        <taxon>Plasmodium</taxon>
        <taxon>Plasmodium (Haemamoeba)</taxon>
    </lineage>
</organism>
<keyword evidence="1" id="KW-1133">Transmembrane helix</keyword>
<reference evidence="3 4" key="1">
    <citation type="submission" date="2015-04" db="EMBL/GenBank/DDBJ databases">
        <authorList>
            <consortium name="Pathogen Informatics"/>
        </authorList>
    </citation>
    <scope>NUCLEOTIDE SEQUENCE [LARGE SCALE GENOMIC DNA]</scope>
    <source>
        <strain evidence="3 4">SGS1</strain>
    </source>
</reference>
<dbReference type="VEuPathDB" id="PlasmoDB:PRELSG_0713600"/>
<dbReference type="OMA" id="CINIKEY"/>
<evidence type="ECO:0000313" key="3">
    <source>
        <dbReference type="EMBL" id="CRG99372.1"/>
    </source>
</evidence>